<dbReference type="GeneID" id="95539444"/>
<reference evidence="2 3" key="1">
    <citation type="submission" date="2017-09" db="EMBL/GenBank/DDBJ databases">
        <authorList>
            <person name="Lee N."/>
            <person name="Cho B.-K."/>
        </authorList>
    </citation>
    <scope>NUCLEOTIDE SEQUENCE [LARGE SCALE GENOMIC DNA]</scope>
    <source>
        <strain evidence="2 3">ATCC 13879</strain>
    </source>
</reference>
<dbReference type="EMBL" id="CP023697">
    <property type="protein sequence ID" value="QEV09921.1"/>
    <property type="molecule type" value="Genomic_DNA"/>
</dbReference>
<proteinExistence type="predicted"/>
<gene>
    <name evidence="2" type="ORF">CP972_33785</name>
</gene>
<evidence type="ECO:0000313" key="2">
    <source>
        <dbReference type="EMBL" id="QEV09921.1"/>
    </source>
</evidence>
<accession>A0ABX6B704</accession>
<evidence type="ECO:0000313" key="3">
    <source>
        <dbReference type="Proteomes" id="UP000326041"/>
    </source>
</evidence>
<dbReference type="Proteomes" id="UP000326041">
    <property type="component" value="Chromosome"/>
</dbReference>
<sequence>MVLEQVVDAVGDREDPRYPRPAADPLQFVTLGTRDLPTPRSFHRSWDRTERDGGDDGFAQSDAGGARLALYPQGLLRDEAAPGSELPPEDAGNGVTPAIDSVGREAVDTSAPLPWRPVLGS</sequence>
<name>A0ABX6B704_9ACTN</name>
<dbReference type="Gene3D" id="3.10.180.10">
    <property type="entry name" value="2,3-Dihydroxybiphenyl 1,2-Dioxygenase, domain 1"/>
    <property type="match status" value="1"/>
</dbReference>
<organism evidence="2 3">
    <name type="scientific">Streptomyces prasinus</name>
    <dbReference type="NCBI Taxonomy" id="67345"/>
    <lineage>
        <taxon>Bacteria</taxon>
        <taxon>Bacillati</taxon>
        <taxon>Actinomycetota</taxon>
        <taxon>Actinomycetes</taxon>
        <taxon>Kitasatosporales</taxon>
        <taxon>Streptomycetaceae</taxon>
        <taxon>Streptomyces</taxon>
    </lineage>
</organism>
<keyword evidence="3" id="KW-1185">Reference proteome</keyword>
<feature type="compositionally biased region" description="Basic and acidic residues" evidence="1">
    <location>
        <begin position="44"/>
        <end position="54"/>
    </location>
</feature>
<protein>
    <submittedName>
        <fullName evidence="2">Uncharacterized protein</fullName>
    </submittedName>
</protein>
<feature type="region of interest" description="Disordered" evidence="1">
    <location>
        <begin position="1"/>
        <end position="121"/>
    </location>
</feature>
<evidence type="ECO:0000256" key="1">
    <source>
        <dbReference type="SAM" id="MobiDB-lite"/>
    </source>
</evidence>
<dbReference type="InterPro" id="IPR029068">
    <property type="entry name" value="Glyas_Bleomycin-R_OHBP_Dase"/>
</dbReference>
<dbReference type="RefSeq" id="WP_055604892.1">
    <property type="nucleotide sequence ID" value="NZ_CP023697.1"/>
</dbReference>